<dbReference type="EMBL" id="QSRJ01000013">
    <property type="protein sequence ID" value="RGL08053.1"/>
    <property type="molecule type" value="Genomic_DNA"/>
</dbReference>
<evidence type="ECO:0000313" key="5">
    <source>
        <dbReference type="Proteomes" id="UP000260943"/>
    </source>
</evidence>
<sequence>MPMSRSIRTAISRFSAALAILLALLAAGLSLAGCSRGSSELDGTYRIGVRLEGGTGRVSIASPAKLVTSNGQLTLEVVWSSDSYDLMVVDGQEYSPASTKGGSVFDIPVDSVDATVEVQARTTRMSTPHLIDYTIALDSSSLEQGAPDQDAPSADNDATDSADAGEDSSPYRDIDLGCDLAHTGAVELAYATRFTVDEFEGGYRLICLANKDRFLIVPQGASAPQGLDKDIAVITAPLERAYHAASNSVCLIDQLGVIDAIAATSVNPQTCSIESLVGAVESGSCAYVGSYSSPDYERLAQLGCTVALENTMIDHRPDTRKKLQDLGLIVLTDLSSNEPTALGRLEWIRLYGMLFGREAQADEFFSSACESVERASQGKGTDKTVAFFYINEDGAAVVRRSGDYVSQMISMAGGQTAFSDLGDSEDSSSVTMEMESFYAQVRDADFIIYNATVDNSVSTMSDFLAKNQLLANTKAAREGNVWRCTSNMYQQMTKTPQIVSDLRAMLEGADSSLTYLEKLS</sequence>
<feature type="compositionally biased region" description="Acidic residues" evidence="2">
    <location>
        <begin position="157"/>
        <end position="166"/>
    </location>
</feature>
<comment type="similarity">
    <text evidence="1">Belongs to the bacterial solute-binding protein 8 family.</text>
</comment>
<comment type="caution">
    <text evidence="4">The sequence shown here is derived from an EMBL/GenBank/DDBJ whole genome shotgun (WGS) entry which is preliminary data.</text>
</comment>
<evidence type="ECO:0000256" key="2">
    <source>
        <dbReference type="SAM" id="MobiDB-lite"/>
    </source>
</evidence>
<proteinExistence type="inferred from homology"/>
<feature type="domain" description="Fe/B12 periplasmic-binding" evidence="3">
    <location>
        <begin position="240"/>
        <end position="513"/>
    </location>
</feature>
<evidence type="ECO:0000256" key="1">
    <source>
        <dbReference type="ARBA" id="ARBA00008814"/>
    </source>
</evidence>
<dbReference type="PANTHER" id="PTHR30535:SF34">
    <property type="entry name" value="MOLYBDATE-BINDING PROTEIN MOLA"/>
    <property type="match status" value="1"/>
</dbReference>
<organism evidence="4 5">
    <name type="scientific">Collinsella tanakaei</name>
    <dbReference type="NCBI Taxonomy" id="626935"/>
    <lineage>
        <taxon>Bacteria</taxon>
        <taxon>Bacillati</taxon>
        <taxon>Actinomycetota</taxon>
        <taxon>Coriobacteriia</taxon>
        <taxon>Coriobacteriales</taxon>
        <taxon>Coriobacteriaceae</taxon>
        <taxon>Collinsella</taxon>
    </lineage>
</organism>
<reference evidence="4 5" key="1">
    <citation type="submission" date="2018-08" db="EMBL/GenBank/DDBJ databases">
        <title>A genome reference for cultivated species of the human gut microbiota.</title>
        <authorList>
            <person name="Zou Y."/>
            <person name="Xue W."/>
            <person name="Luo G."/>
        </authorList>
    </citation>
    <scope>NUCLEOTIDE SEQUENCE [LARGE SCALE GENOMIC DNA]</scope>
    <source>
        <strain evidence="4 5">TF08-14</strain>
    </source>
</reference>
<accession>A0A3E4QP05</accession>
<dbReference type="PROSITE" id="PS50983">
    <property type="entry name" value="FE_B12_PBP"/>
    <property type="match status" value="1"/>
</dbReference>
<evidence type="ECO:0000259" key="3">
    <source>
        <dbReference type="PROSITE" id="PS50983"/>
    </source>
</evidence>
<evidence type="ECO:0000313" key="4">
    <source>
        <dbReference type="EMBL" id="RGL08053.1"/>
    </source>
</evidence>
<dbReference type="PANTHER" id="PTHR30535">
    <property type="entry name" value="VITAMIN B12-BINDING PROTEIN"/>
    <property type="match status" value="1"/>
</dbReference>
<dbReference type="Gene3D" id="3.40.50.1980">
    <property type="entry name" value="Nitrogenase molybdenum iron protein domain"/>
    <property type="match status" value="2"/>
</dbReference>
<dbReference type="InterPro" id="IPR050902">
    <property type="entry name" value="ABC_Transporter_SBP"/>
</dbReference>
<protein>
    <submittedName>
        <fullName evidence="4">ABC transporter substrate-binding protein</fullName>
    </submittedName>
</protein>
<dbReference type="Proteomes" id="UP000260943">
    <property type="component" value="Unassembled WGS sequence"/>
</dbReference>
<dbReference type="PROSITE" id="PS51257">
    <property type="entry name" value="PROKAR_LIPOPROTEIN"/>
    <property type="match status" value="1"/>
</dbReference>
<dbReference type="Pfam" id="PF01497">
    <property type="entry name" value="Peripla_BP_2"/>
    <property type="match status" value="1"/>
</dbReference>
<feature type="region of interest" description="Disordered" evidence="2">
    <location>
        <begin position="142"/>
        <end position="168"/>
    </location>
</feature>
<dbReference type="InterPro" id="IPR002491">
    <property type="entry name" value="ABC_transptr_periplasmic_BD"/>
</dbReference>
<gene>
    <name evidence="4" type="ORF">DXC81_09615</name>
</gene>
<dbReference type="SUPFAM" id="SSF53807">
    <property type="entry name" value="Helical backbone' metal receptor"/>
    <property type="match status" value="1"/>
</dbReference>
<name>A0A3E4QP05_9ACTN</name>
<dbReference type="AlphaFoldDB" id="A0A3E4QP05"/>